<dbReference type="InterPro" id="IPR050321">
    <property type="entry name" value="Glycosyltr_2/OpgH_subfam"/>
</dbReference>
<reference evidence="12" key="1">
    <citation type="submission" date="2016-11" db="EMBL/GenBank/DDBJ databases">
        <authorList>
            <person name="Varghese N."/>
            <person name="Submissions S."/>
        </authorList>
    </citation>
    <scope>NUCLEOTIDE SEQUENCE [LARGE SCALE GENOMIC DNA]</scope>
    <source>
        <strain evidence="12">DSM 14834</strain>
    </source>
</reference>
<dbReference type="InterPro" id="IPR003919">
    <property type="entry name" value="Cell_synth_A"/>
</dbReference>
<keyword evidence="9" id="KW-1003">Cell membrane</keyword>
<evidence type="ECO:0000313" key="12">
    <source>
        <dbReference type="Proteomes" id="UP000242857"/>
    </source>
</evidence>
<evidence type="ECO:0000256" key="8">
    <source>
        <dbReference type="ARBA" id="ARBA00023136"/>
    </source>
</evidence>
<gene>
    <name evidence="11" type="ORF">SAMN02745204_02304</name>
</gene>
<dbReference type="EC" id="2.4.1.12" evidence="9"/>
<dbReference type="UniPathway" id="UPA00694"/>
<dbReference type="SUPFAM" id="SSF53448">
    <property type="entry name" value="Nucleotide-diphospho-sugar transferases"/>
    <property type="match status" value="1"/>
</dbReference>
<dbReference type="PRINTS" id="PR01439">
    <property type="entry name" value="CELLSNTHASEA"/>
</dbReference>
<comment type="pathway">
    <text evidence="9">Glycan metabolism; bacterial cellulose biosynthesis.</text>
</comment>
<evidence type="ECO:0000256" key="9">
    <source>
        <dbReference type="RuleBase" id="RU365020"/>
    </source>
</evidence>
<evidence type="ECO:0000256" key="2">
    <source>
        <dbReference type="ARBA" id="ARBA00018714"/>
    </source>
</evidence>
<dbReference type="NCBIfam" id="TIGR03030">
    <property type="entry name" value="CelA"/>
    <property type="match status" value="1"/>
</dbReference>
<feature type="transmembrane region" description="Helical" evidence="9">
    <location>
        <begin position="12"/>
        <end position="31"/>
    </location>
</feature>
<keyword evidence="12" id="KW-1185">Reference proteome</keyword>
<sequence>MLLLKRPGQRYAWLRLLFLALAALLTARYFVWRVTETLTYEGLASFIAALALFAAELYGGVIYGLGLFVNLLPLDRASPPLPADKTLWPSVDVFVPSYNEDPEILETTLIAAANMRYAPGKLKVYLLDDGGTEQKRNDPDSIKAAAAQQRHETLQALCNRIGVHYLTRAHNVNAKAGNINAALPHTRGDLIVIFDADHVPTVDFLERTVGAFIADPKLFLVQTPHFFINPDPVEHNLRIFGQIPSENEMFYAVIQRGLDFWEASFFCGSAAVLRRAALMEVGGVSGQSITEDAETALSLHARGWKSAYINRPMIAGLQPETYSGFITQRVRWAQGMLQILLLKNPLIQKGLHWWQRLAYFNSAFFWFFAFARVIFVLAPSAFLILGLHIYNANLPQFFAYALPHVLAAVIVSDFLFGRVRWAFVSELYELTQSIYTLSGLIRVLKSPRSPSFIVTPKGEQRSEDFLSELARPFYLLYSLTLLSLGFGVWRWFAEPLTRAQSRFQWKRFMSDGEHGAKGDGVDA</sequence>
<keyword evidence="5 9" id="KW-0808">Transferase</keyword>
<dbReference type="Pfam" id="PF13632">
    <property type="entry name" value="Glyco_trans_2_3"/>
    <property type="match status" value="1"/>
</dbReference>
<feature type="transmembrane region" description="Helical" evidence="9">
    <location>
        <begin position="363"/>
        <end position="385"/>
    </location>
</feature>
<dbReference type="CDD" id="cd06421">
    <property type="entry name" value="CESA_CelA_like"/>
    <property type="match status" value="1"/>
</dbReference>
<dbReference type="Gene3D" id="3.90.550.10">
    <property type="entry name" value="Spore Coat Polysaccharide Biosynthesis Protein SpsA, Chain A"/>
    <property type="match status" value="1"/>
</dbReference>
<dbReference type="InterPro" id="IPR001173">
    <property type="entry name" value="Glyco_trans_2-like"/>
</dbReference>
<keyword evidence="9" id="KW-0997">Cell inner membrane</keyword>
<dbReference type="GO" id="GO:0005886">
    <property type="term" value="C:plasma membrane"/>
    <property type="evidence" value="ECO:0007669"/>
    <property type="project" value="UniProtKB-SubCell"/>
</dbReference>
<dbReference type="GO" id="GO:0030244">
    <property type="term" value="P:cellulose biosynthetic process"/>
    <property type="evidence" value="ECO:0007669"/>
    <property type="project" value="UniProtKB-KW"/>
</dbReference>
<comment type="cofactor">
    <cofactor evidence="9">
        <name>Mg(2+)</name>
        <dbReference type="ChEBI" id="CHEBI:18420"/>
    </cofactor>
</comment>
<dbReference type="PANTHER" id="PTHR43867:SF2">
    <property type="entry name" value="CELLULOSE SYNTHASE CATALYTIC SUBUNIT A [UDP-FORMING]"/>
    <property type="match status" value="1"/>
</dbReference>
<dbReference type="GO" id="GO:0006011">
    <property type="term" value="P:UDP-alpha-D-glucose metabolic process"/>
    <property type="evidence" value="ECO:0007669"/>
    <property type="project" value="InterPro"/>
</dbReference>
<comment type="function">
    <text evidence="9">Catalytic subunit of cellulose synthase. It polymerizes uridine 5'-diphosphate glucose to cellulose.</text>
</comment>
<organism evidence="11 12">
    <name type="scientific">Thermomonas hydrothermalis</name>
    <dbReference type="NCBI Taxonomy" id="213588"/>
    <lineage>
        <taxon>Bacteria</taxon>
        <taxon>Pseudomonadati</taxon>
        <taxon>Pseudomonadota</taxon>
        <taxon>Gammaproteobacteria</taxon>
        <taxon>Lysobacterales</taxon>
        <taxon>Lysobacteraceae</taxon>
        <taxon>Thermomonas</taxon>
    </lineage>
</organism>
<evidence type="ECO:0000256" key="7">
    <source>
        <dbReference type="ARBA" id="ARBA00022989"/>
    </source>
</evidence>
<comment type="subcellular location">
    <subcellularLocation>
        <location evidence="9">Cell inner membrane</location>
    </subcellularLocation>
    <subcellularLocation>
        <location evidence="1">Membrane</location>
        <topology evidence="1">Multi-pass membrane protein</topology>
    </subcellularLocation>
</comment>
<comment type="caution">
    <text evidence="9">Lacks conserved residue(s) required for the propagation of feature annotation.</text>
</comment>
<feature type="transmembrane region" description="Helical" evidence="9">
    <location>
        <begin position="397"/>
        <end position="416"/>
    </location>
</feature>
<dbReference type="Proteomes" id="UP000242857">
    <property type="component" value="Unassembled WGS sequence"/>
</dbReference>
<evidence type="ECO:0000256" key="3">
    <source>
        <dbReference type="ARBA" id="ARBA00022636"/>
    </source>
</evidence>
<keyword evidence="7 9" id="KW-1133">Transmembrane helix</keyword>
<evidence type="ECO:0000259" key="10">
    <source>
        <dbReference type="Pfam" id="PF13632"/>
    </source>
</evidence>
<evidence type="ECO:0000256" key="6">
    <source>
        <dbReference type="ARBA" id="ARBA00022692"/>
    </source>
</evidence>
<dbReference type="STRING" id="213588.SAMN02745204_02304"/>
<dbReference type="InterPro" id="IPR029044">
    <property type="entry name" value="Nucleotide-diphossugar_trans"/>
</dbReference>
<proteinExistence type="predicted"/>
<evidence type="ECO:0000256" key="1">
    <source>
        <dbReference type="ARBA" id="ARBA00004141"/>
    </source>
</evidence>
<evidence type="ECO:0000256" key="4">
    <source>
        <dbReference type="ARBA" id="ARBA00022676"/>
    </source>
</evidence>
<dbReference type="EMBL" id="FQUK01000064">
    <property type="protein sequence ID" value="SHF34312.1"/>
    <property type="molecule type" value="Genomic_DNA"/>
</dbReference>
<keyword evidence="8 9" id="KW-0472">Membrane</keyword>
<evidence type="ECO:0000256" key="5">
    <source>
        <dbReference type="ARBA" id="ARBA00022679"/>
    </source>
</evidence>
<dbReference type="AlphaFoldDB" id="A0A1M5AWK1"/>
<dbReference type="GO" id="GO:0016760">
    <property type="term" value="F:cellulose synthase (UDP-forming) activity"/>
    <property type="evidence" value="ECO:0007669"/>
    <property type="project" value="UniProtKB-EC"/>
</dbReference>
<dbReference type="PANTHER" id="PTHR43867">
    <property type="entry name" value="CELLULOSE SYNTHASE CATALYTIC SUBUNIT A [UDP-FORMING]"/>
    <property type="match status" value="1"/>
</dbReference>
<keyword evidence="4 9" id="KW-0328">Glycosyltransferase</keyword>
<feature type="domain" description="Glycosyltransferase 2-like" evidence="10">
    <location>
        <begin position="190"/>
        <end position="384"/>
    </location>
</feature>
<keyword evidence="3 9" id="KW-0973">c-di-GMP</keyword>
<keyword evidence="6 9" id="KW-0812">Transmembrane</keyword>
<accession>A0A1M5AWK1</accession>
<protein>
    <recommendedName>
        <fullName evidence="2 9">Cellulose synthase catalytic subunit [UDP-forming]</fullName>
        <ecNumber evidence="9">2.4.1.12</ecNumber>
    </recommendedName>
</protein>
<comment type="catalytic activity">
    <reaction evidence="9">
        <text>[(1-&gt;4)-beta-D-glucosyl](n) + UDP-alpha-D-glucose = [(1-&gt;4)-beta-D-glucosyl](n+1) + UDP + H(+)</text>
        <dbReference type="Rhea" id="RHEA:19929"/>
        <dbReference type="Rhea" id="RHEA-COMP:10033"/>
        <dbReference type="Rhea" id="RHEA-COMP:10034"/>
        <dbReference type="ChEBI" id="CHEBI:15378"/>
        <dbReference type="ChEBI" id="CHEBI:18246"/>
        <dbReference type="ChEBI" id="CHEBI:58223"/>
        <dbReference type="ChEBI" id="CHEBI:58885"/>
        <dbReference type="EC" id="2.4.1.12"/>
    </reaction>
</comment>
<name>A0A1M5AWK1_9GAMM</name>
<dbReference type="GO" id="GO:0035438">
    <property type="term" value="F:cyclic-di-GMP binding"/>
    <property type="evidence" value="ECO:0007669"/>
    <property type="project" value="InterPro"/>
</dbReference>
<evidence type="ECO:0000313" key="11">
    <source>
        <dbReference type="EMBL" id="SHF34312.1"/>
    </source>
</evidence>
<feature type="transmembrane region" description="Helical" evidence="9">
    <location>
        <begin position="473"/>
        <end position="492"/>
    </location>
</feature>
<feature type="transmembrane region" description="Helical" evidence="9">
    <location>
        <begin position="43"/>
        <end position="69"/>
    </location>
</feature>
<keyword evidence="9" id="KW-0135">Cellulose biosynthesis</keyword>